<protein>
    <recommendedName>
        <fullName evidence="3">Putative 2-succinyl-6-hydroxy-2,4-cyclohexadiene-1-carboxylate synthase</fullName>
        <shortName evidence="3">SHCHC synthase</shortName>
        <ecNumber evidence="3">4.2.99.20</ecNumber>
    </recommendedName>
</protein>
<evidence type="ECO:0000259" key="4">
    <source>
        <dbReference type="Pfam" id="PF12697"/>
    </source>
</evidence>
<organism evidence="5 6">
    <name type="scientific">Vibrio algarum</name>
    <dbReference type="NCBI Taxonomy" id="3020714"/>
    <lineage>
        <taxon>Bacteria</taxon>
        <taxon>Pseudomonadati</taxon>
        <taxon>Pseudomonadota</taxon>
        <taxon>Gammaproteobacteria</taxon>
        <taxon>Vibrionales</taxon>
        <taxon>Vibrionaceae</taxon>
        <taxon>Vibrio</taxon>
    </lineage>
</organism>
<dbReference type="InterPro" id="IPR029058">
    <property type="entry name" value="AB_hydrolase_fold"/>
</dbReference>
<evidence type="ECO:0000256" key="3">
    <source>
        <dbReference type="HAMAP-Rule" id="MF_01660"/>
    </source>
</evidence>
<evidence type="ECO:0000256" key="2">
    <source>
        <dbReference type="ARBA" id="ARBA00023239"/>
    </source>
</evidence>
<dbReference type="PANTHER" id="PTHR42916">
    <property type="entry name" value="2-SUCCINYL-5-ENOLPYRUVYL-6-HYDROXY-3-CYCLOHEXENE-1-CARBOXYLATE SYNTHASE"/>
    <property type="match status" value="1"/>
</dbReference>
<dbReference type="Gene3D" id="3.40.50.1820">
    <property type="entry name" value="alpha/beta hydrolase"/>
    <property type="match status" value="1"/>
</dbReference>
<keyword evidence="6" id="KW-1185">Reference proteome</keyword>
<dbReference type="Pfam" id="PF12697">
    <property type="entry name" value="Abhydrolase_6"/>
    <property type="match status" value="1"/>
</dbReference>
<comment type="catalytic activity">
    <reaction evidence="3">
        <text>5-enolpyruvoyl-6-hydroxy-2-succinyl-cyclohex-3-ene-1-carboxylate = (1R,6R)-6-hydroxy-2-succinyl-cyclohexa-2,4-diene-1-carboxylate + pyruvate</text>
        <dbReference type="Rhea" id="RHEA:25597"/>
        <dbReference type="ChEBI" id="CHEBI:15361"/>
        <dbReference type="ChEBI" id="CHEBI:58689"/>
        <dbReference type="ChEBI" id="CHEBI:58818"/>
        <dbReference type="EC" id="4.2.99.20"/>
    </reaction>
</comment>
<dbReference type="InterPro" id="IPR000073">
    <property type="entry name" value="AB_hydrolase_1"/>
</dbReference>
<dbReference type="RefSeq" id="WP_272136974.1">
    <property type="nucleotide sequence ID" value="NZ_JAQLOI010000001.1"/>
</dbReference>
<dbReference type="HAMAP" id="MF_01660">
    <property type="entry name" value="MenH"/>
    <property type="match status" value="1"/>
</dbReference>
<comment type="caution">
    <text evidence="5">The sequence shown here is derived from an EMBL/GenBank/DDBJ whole genome shotgun (WGS) entry which is preliminary data.</text>
</comment>
<dbReference type="SUPFAM" id="SSF53474">
    <property type="entry name" value="alpha/beta-Hydrolases"/>
    <property type="match status" value="1"/>
</dbReference>
<evidence type="ECO:0000313" key="6">
    <source>
        <dbReference type="Proteomes" id="UP001210678"/>
    </source>
</evidence>
<name>A0ABT4YSC6_9VIBR</name>
<dbReference type="InterPro" id="IPR022485">
    <property type="entry name" value="SHCHC_synthase_MenH"/>
</dbReference>
<comment type="similarity">
    <text evidence="3">Belongs to the AB hydrolase superfamily. MenH family.</text>
</comment>
<reference evidence="5 6" key="1">
    <citation type="submission" date="2023-01" db="EMBL/GenBank/DDBJ databases">
        <title>Vibrio sp. KJ40-1 sp.nov, isolated from marine algae.</title>
        <authorList>
            <person name="Butt M."/>
            <person name="Kim J.M.J."/>
            <person name="Jeon C.O.C."/>
        </authorList>
    </citation>
    <scope>NUCLEOTIDE SEQUENCE [LARGE SCALE GENOMIC DNA]</scope>
    <source>
        <strain evidence="5 6">KJ40-1</strain>
    </source>
</reference>
<dbReference type="EMBL" id="JAQLOI010000001">
    <property type="protein sequence ID" value="MDB1124467.1"/>
    <property type="molecule type" value="Genomic_DNA"/>
</dbReference>
<keyword evidence="2 3" id="KW-0456">Lyase</keyword>
<comment type="pathway">
    <text evidence="3">Quinol/quinone metabolism; menaquinone biosynthesis.</text>
</comment>
<keyword evidence="1 3" id="KW-0474">Menaquinone biosynthesis</keyword>
<evidence type="ECO:0000256" key="1">
    <source>
        <dbReference type="ARBA" id="ARBA00022428"/>
    </source>
</evidence>
<accession>A0ABT4YSC6</accession>
<dbReference type="GO" id="GO:0070205">
    <property type="term" value="F:2-succinyl-6-hydroxy-2,4-cyclohexadiene-1-carboxylate synthase activity"/>
    <property type="evidence" value="ECO:0007669"/>
    <property type="project" value="UniProtKB-EC"/>
</dbReference>
<dbReference type="PANTHER" id="PTHR42916:SF1">
    <property type="entry name" value="PROTEIN PHYLLO, CHLOROPLASTIC"/>
    <property type="match status" value="1"/>
</dbReference>
<gene>
    <name evidence="3 5" type="primary">menH</name>
    <name evidence="5" type="ORF">PGX00_12715</name>
</gene>
<dbReference type="NCBIfam" id="TIGR03695">
    <property type="entry name" value="menH_SHCHC"/>
    <property type="match status" value="1"/>
</dbReference>
<comment type="pathway">
    <text evidence="3">Quinol/quinone metabolism; 1,4-dihydroxy-2-naphthoate biosynthesis; 1,4-dihydroxy-2-naphthoate from chorismate: step 3/7.</text>
</comment>
<sequence>MLHVNRCHEVSPNNDQPTLVFLHGLLGSGEDWKEVIENLSQYPCLTVDLPCHGQSSLQNPVSFSHTCQLINTSILAHVGTEKPVVIVGYSLGARLIMFGATHRIFAGLNIVGYFVEGGNYGLRDSKERQQRLINDTHWADRFTREPIEQVLSDWYQQAVFSSLNSKQRDELITRRAHNKGSAIAEMLVTTSLANQPYLLDKLVNSNMPIHYICGEKDRKFLDLARQSKLSFTSIEGAGHNAHKEQPVKFAQLICNKIKQLEQML</sequence>
<dbReference type="Proteomes" id="UP001210678">
    <property type="component" value="Unassembled WGS sequence"/>
</dbReference>
<dbReference type="EC" id="4.2.99.20" evidence="3"/>
<evidence type="ECO:0000313" key="5">
    <source>
        <dbReference type="EMBL" id="MDB1124467.1"/>
    </source>
</evidence>
<comment type="function">
    <text evidence="3">Catalyzes a proton abstraction reaction that results in 2,5-elimination of pyruvate from 2-succinyl-5-enolpyruvyl-6-hydroxy-3-cyclohexene-1-carboxylate (SEPHCHC) and the formation of 2-succinyl-6-hydroxy-2,4-cyclohexadiene-1-carboxylate (SHCHC).</text>
</comment>
<comment type="subunit">
    <text evidence="3">Monomer.</text>
</comment>
<dbReference type="NCBIfam" id="NF008340">
    <property type="entry name" value="PRK11126.1"/>
    <property type="match status" value="1"/>
</dbReference>
<proteinExistence type="inferred from homology"/>
<feature type="domain" description="AB hydrolase-1" evidence="4">
    <location>
        <begin position="19"/>
        <end position="251"/>
    </location>
</feature>